<evidence type="ECO:0000313" key="3">
    <source>
        <dbReference type="Proteomes" id="UP001589709"/>
    </source>
</evidence>
<feature type="region of interest" description="Disordered" evidence="1">
    <location>
        <begin position="1"/>
        <end position="37"/>
    </location>
</feature>
<accession>A0ABV5MUT9</accession>
<evidence type="ECO:0000256" key="1">
    <source>
        <dbReference type="SAM" id="MobiDB-lite"/>
    </source>
</evidence>
<reference evidence="2 3" key="1">
    <citation type="submission" date="2024-09" db="EMBL/GenBank/DDBJ databases">
        <authorList>
            <person name="Sun Q."/>
            <person name="Mori K."/>
        </authorList>
    </citation>
    <scope>NUCLEOTIDE SEQUENCE [LARGE SCALE GENOMIC DNA]</scope>
    <source>
        <strain evidence="2 3">JCM 6917</strain>
    </source>
</reference>
<dbReference type="EMBL" id="JBHMCY010000002">
    <property type="protein sequence ID" value="MFB9461439.1"/>
    <property type="molecule type" value="Genomic_DNA"/>
</dbReference>
<gene>
    <name evidence="2" type="ORF">ACFF45_01495</name>
</gene>
<keyword evidence="3" id="KW-1185">Reference proteome</keyword>
<dbReference type="Proteomes" id="UP001589709">
    <property type="component" value="Unassembled WGS sequence"/>
</dbReference>
<comment type="caution">
    <text evidence="2">The sequence shown here is derived from an EMBL/GenBank/DDBJ whole genome shotgun (WGS) entry which is preliminary data.</text>
</comment>
<dbReference type="RefSeq" id="WP_381340777.1">
    <property type="nucleotide sequence ID" value="NZ_JBHMCY010000002.1"/>
</dbReference>
<proteinExistence type="predicted"/>
<feature type="region of interest" description="Disordered" evidence="1">
    <location>
        <begin position="108"/>
        <end position="127"/>
    </location>
</feature>
<name>A0ABV5MUT9_9ACTN</name>
<sequence length="127" mass="13495">MGIRMLSRRTAPAQAPPPAHAAGASTARVPTGPASAPCHAAVDLRRRVAARWESRRTAAQAALRRRDRAAWRVWAKLARDCLARGLTRLPRPARTLTVFAAPLPTVAGAIKPPDGSGPAPCRPLPHP</sequence>
<evidence type="ECO:0000313" key="2">
    <source>
        <dbReference type="EMBL" id="MFB9461439.1"/>
    </source>
</evidence>
<protein>
    <submittedName>
        <fullName evidence="2">Uncharacterized protein</fullName>
    </submittedName>
</protein>
<organism evidence="2 3">
    <name type="scientific">Streptomyces cinereospinus</name>
    <dbReference type="NCBI Taxonomy" id="285561"/>
    <lineage>
        <taxon>Bacteria</taxon>
        <taxon>Bacillati</taxon>
        <taxon>Actinomycetota</taxon>
        <taxon>Actinomycetes</taxon>
        <taxon>Kitasatosporales</taxon>
        <taxon>Streptomycetaceae</taxon>
        <taxon>Streptomyces</taxon>
    </lineage>
</organism>